<dbReference type="GO" id="GO:0005737">
    <property type="term" value="C:cytoplasm"/>
    <property type="evidence" value="ECO:0007669"/>
    <property type="project" value="TreeGrafter"/>
</dbReference>
<gene>
    <name evidence="1" type="ORF">C1H84_09725</name>
</gene>
<evidence type="ECO:0000313" key="2">
    <source>
        <dbReference type="Proteomes" id="UP000252167"/>
    </source>
</evidence>
<dbReference type="SUPFAM" id="SSF51735">
    <property type="entry name" value="NAD(P)-binding Rossmann-fold domains"/>
    <property type="match status" value="1"/>
</dbReference>
<dbReference type="EMBL" id="POAF01000004">
    <property type="protein sequence ID" value="RBM01065.1"/>
    <property type="molecule type" value="Genomic_DNA"/>
</dbReference>
<dbReference type="PANTHER" id="PTHR13812">
    <property type="entry name" value="KETIMINE REDUCTASE MU-CRYSTALLIN"/>
    <property type="match status" value="1"/>
</dbReference>
<dbReference type="Gene3D" id="3.40.50.720">
    <property type="entry name" value="NAD(P)-binding Rossmann-like Domain"/>
    <property type="match status" value="1"/>
</dbReference>
<protein>
    <submittedName>
        <fullName evidence="1">Ornithine cyclodeaminase</fullName>
    </submittedName>
</protein>
<reference evidence="1 2" key="1">
    <citation type="submission" date="2018-01" db="EMBL/GenBank/DDBJ databases">
        <title>Glutamicibacter soli strain NHPC-3 Whole genome sequence and assembly.</title>
        <authorList>
            <person name="Choudhury P."/>
            <person name="Gupta D."/>
            <person name="Sengupta K."/>
            <person name="Jawed A."/>
            <person name="Sultana N."/>
            <person name="Saha P."/>
        </authorList>
    </citation>
    <scope>NUCLEOTIDE SEQUENCE [LARGE SCALE GENOMIC DNA]</scope>
    <source>
        <strain evidence="1 2">NHPC-3</strain>
    </source>
</reference>
<organism evidence="1 2">
    <name type="scientific">Glutamicibacter soli</name>
    <dbReference type="NCBI Taxonomy" id="453836"/>
    <lineage>
        <taxon>Bacteria</taxon>
        <taxon>Bacillati</taxon>
        <taxon>Actinomycetota</taxon>
        <taxon>Actinomycetes</taxon>
        <taxon>Micrococcales</taxon>
        <taxon>Micrococcaceae</taxon>
        <taxon>Glutamicibacter</taxon>
    </lineage>
</organism>
<evidence type="ECO:0000313" key="1">
    <source>
        <dbReference type="EMBL" id="RBM01065.1"/>
    </source>
</evidence>
<dbReference type="Gene3D" id="3.30.1780.10">
    <property type="entry name" value="ornithine cyclodeaminase, domain 1"/>
    <property type="match status" value="1"/>
</dbReference>
<dbReference type="Proteomes" id="UP000252167">
    <property type="component" value="Unassembled WGS sequence"/>
</dbReference>
<dbReference type="InterPro" id="IPR036291">
    <property type="entry name" value="NAD(P)-bd_dom_sf"/>
</dbReference>
<dbReference type="RefSeq" id="WP_113607301.1">
    <property type="nucleotide sequence ID" value="NZ_POAF01000004.1"/>
</dbReference>
<dbReference type="AlphaFoldDB" id="A0A365YED8"/>
<accession>A0A365YED8</accession>
<dbReference type="Pfam" id="PF02423">
    <property type="entry name" value="OCD_Mu_crystall"/>
    <property type="match status" value="1"/>
</dbReference>
<comment type="caution">
    <text evidence="1">The sequence shown here is derived from an EMBL/GenBank/DDBJ whole genome shotgun (WGS) entry which is preliminary data.</text>
</comment>
<dbReference type="PIRSF" id="PIRSF001439">
    <property type="entry name" value="CryM"/>
    <property type="match status" value="1"/>
</dbReference>
<dbReference type="InterPro" id="IPR003462">
    <property type="entry name" value="ODC_Mu_crystall"/>
</dbReference>
<sequence>MSAEGNLPQDFPLFLTDADVAHLSDWPSAIEAIREAYSTDNDELRTPGRIFAQSPQEWLRIMPSAPASGKVFGAKSIAGSFTDGLTVSYLISLFDKNTADLVALIDGNRVTGLRTASTTAVGVSTIVPQRAMRVGIIGSGFEARSHLTAFSHLMKFADIRVFSPTVANREAFAKEFDGVFDAPALAVGSAREAVEGADLILCAARSRNESPTVQADWVGANASVVSIGSTTPTQRELPVELIGRASTIVVDTYEEVVHDSGDMIAARAAGIDVDAVVLPLQAALGAERQIDTETGIRIYKSTGSGLQDIVVAEMLLNRARTEGVGTALPVGIVTSRK</sequence>
<name>A0A365YED8_9MICC</name>
<dbReference type="PANTHER" id="PTHR13812:SF19">
    <property type="entry name" value="KETIMINE REDUCTASE MU-CRYSTALLIN"/>
    <property type="match status" value="1"/>
</dbReference>
<proteinExistence type="predicted"/>
<dbReference type="InterPro" id="IPR023401">
    <property type="entry name" value="ODC_N"/>
</dbReference>
<keyword evidence="2" id="KW-1185">Reference proteome</keyword>